<feature type="domain" description="Phospholipase/carboxylesterase/thioesterase" evidence="1">
    <location>
        <begin position="94"/>
        <end position="162"/>
    </location>
</feature>
<accession>A0ABX5NTG8</accession>
<name>A0ABX5NTG8_9HYPH</name>
<comment type="caution">
    <text evidence="2">The sequence shown here is derived from an EMBL/GenBank/DDBJ whole genome shotgun (WGS) entry which is preliminary data.</text>
</comment>
<dbReference type="Pfam" id="PF00702">
    <property type="entry name" value="Hydrolase"/>
    <property type="match status" value="1"/>
</dbReference>
<dbReference type="SUPFAM" id="SSF56784">
    <property type="entry name" value="HAD-like"/>
    <property type="match status" value="1"/>
</dbReference>
<dbReference type="Gene3D" id="3.40.50.1820">
    <property type="entry name" value="alpha/beta hydrolase"/>
    <property type="match status" value="1"/>
</dbReference>
<dbReference type="Gene3D" id="3.40.50.1000">
    <property type="entry name" value="HAD superfamily/HAD-like"/>
    <property type="match status" value="1"/>
</dbReference>
<evidence type="ECO:0000313" key="3">
    <source>
        <dbReference type="Proteomes" id="UP000247536"/>
    </source>
</evidence>
<dbReference type="InterPro" id="IPR010033">
    <property type="entry name" value="HAD_SF_ppase_IIIC"/>
</dbReference>
<evidence type="ECO:0000259" key="1">
    <source>
        <dbReference type="Pfam" id="PF02230"/>
    </source>
</evidence>
<dbReference type="RefSeq" id="WP_133253009.1">
    <property type="nucleotide sequence ID" value="NZ_QJRY01000002.1"/>
</dbReference>
<dbReference type="SUPFAM" id="SSF52266">
    <property type="entry name" value="SGNH hydrolase"/>
    <property type="match status" value="1"/>
</dbReference>
<dbReference type="InterPro" id="IPR023214">
    <property type="entry name" value="HAD_sf"/>
</dbReference>
<dbReference type="InterPro" id="IPR003140">
    <property type="entry name" value="PLipase/COase/thioEstase"/>
</dbReference>
<dbReference type="Pfam" id="PF02230">
    <property type="entry name" value="Abhydrolase_2"/>
    <property type="match status" value="1"/>
</dbReference>
<dbReference type="InterPro" id="IPR029058">
    <property type="entry name" value="AB_hydrolase_fold"/>
</dbReference>
<dbReference type="NCBIfam" id="TIGR01681">
    <property type="entry name" value="HAD-SF-IIIC"/>
    <property type="match status" value="1"/>
</dbReference>
<sequence>MKISFDTKLMPFDGCDPQLAVILINAARPGDPTPRLLAERWRGHLSKALFALPQVENHQLSAGAAQAGASYRAAVELGLGATALEDYIAQIRDEYGLDNSQIAVVGYAEGMTLALYYGLKQTQSLCAIIGFSGDMAGFADLRSEISSRPPVLLVHGEKDDVVLPGTFLNNYSRLSEADVPVTACFRPGLDHQVDDLGADSAMFFLQGAHGARGIRPLKKKTINEDVAKSIKLVIWDLDETLWQGTLDDADAITLHESRVEAIRRLNSSGVVSAICSKNDFETARKKLESLGLWDEFVFPRIAFVPKGAAIQALISDMQLKPKNCLFIDDNDINLAEAKAVLPDLHTLDAKDEMCDAFLARLVDAHAGVNKSRVEEYRSLQNRVTESQTFEGSRESFLHTCDIHVAIATSSDLIDFAPRIEELINRTNQLNYLKTRVEPGSMVNYVAEASLREGFALFAWDKFGYHGLVGFISAETETESMQHMAFSCRIMHMGIENVLLERAFQRFRNLQVPDSVPVKPEIPAWITVENFNAPGIRERILAEEKSIAAGNRDIRIRFMANCQSGIFCHYAGLRDVAEIDSMPRVFMMPHVLNKSYLQQHFPPALVYYIGTDFYNIMWPPELLGILDKGLYEVCATEFCEYLKANGNRMLLITSPSGVEPSDFLVIRGVTKERMEAMSAVWRKLAASYDCIDLMDVDSFLSPDLAADSTHFRVEASREIAGRIADWYKALPSTLFEPQLALAG</sequence>
<evidence type="ECO:0000313" key="2">
    <source>
        <dbReference type="EMBL" id="PYB75293.1"/>
    </source>
</evidence>
<keyword evidence="3" id="KW-1185">Reference proteome</keyword>
<organism evidence="2 3">
    <name type="scientific">Rhizobium wuzhouense</name>
    <dbReference type="NCBI Taxonomy" id="1986026"/>
    <lineage>
        <taxon>Bacteria</taxon>
        <taxon>Pseudomonadati</taxon>
        <taxon>Pseudomonadota</taxon>
        <taxon>Alphaproteobacteria</taxon>
        <taxon>Hyphomicrobiales</taxon>
        <taxon>Rhizobiaceae</taxon>
        <taxon>Rhizobium/Agrobacterium group</taxon>
        <taxon>Rhizobium</taxon>
    </lineage>
</organism>
<gene>
    <name evidence="2" type="ORF">DMY87_07545</name>
</gene>
<dbReference type="EMBL" id="QJRY01000002">
    <property type="protein sequence ID" value="PYB75293.1"/>
    <property type="molecule type" value="Genomic_DNA"/>
</dbReference>
<dbReference type="Proteomes" id="UP000247536">
    <property type="component" value="Unassembled WGS sequence"/>
</dbReference>
<reference evidence="2 3" key="1">
    <citation type="submission" date="2018-06" db="EMBL/GenBank/DDBJ databases">
        <title>Rhizobium wuzhouense sp. nov., isolated from roots of Oryza officinalis.</title>
        <authorList>
            <person name="Yuan T."/>
        </authorList>
    </citation>
    <scope>NUCLEOTIDE SEQUENCE [LARGE SCALE GENOMIC DNA]</scope>
    <source>
        <strain evidence="2 3">W44</strain>
    </source>
</reference>
<protein>
    <recommendedName>
        <fullName evidence="1">Phospholipase/carboxylesterase/thioesterase domain-containing protein</fullName>
    </recommendedName>
</protein>
<dbReference type="InterPro" id="IPR036412">
    <property type="entry name" value="HAD-like_sf"/>
</dbReference>
<proteinExistence type="predicted"/>
<dbReference type="SUPFAM" id="SSF53474">
    <property type="entry name" value="alpha/beta-Hydrolases"/>
    <property type="match status" value="1"/>
</dbReference>